<accession>A0ABW5N4J3</accession>
<dbReference type="EMBL" id="JBHULX010000003">
    <property type="protein sequence ID" value="MFD2590016.1"/>
    <property type="molecule type" value="Genomic_DNA"/>
</dbReference>
<keyword evidence="1" id="KW-1133">Transmembrane helix</keyword>
<feature type="transmembrane region" description="Helical" evidence="1">
    <location>
        <begin position="101"/>
        <end position="121"/>
    </location>
</feature>
<feature type="transmembrane region" description="Helical" evidence="1">
    <location>
        <begin position="166"/>
        <end position="184"/>
    </location>
</feature>
<feature type="transmembrane region" description="Helical" evidence="1">
    <location>
        <begin position="77"/>
        <end position="95"/>
    </location>
</feature>
<name>A0ABW5N4J3_9FLAO</name>
<feature type="transmembrane region" description="Helical" evidence="1">
    <location>
        <begin position="12"/>
        <end position="30"/>
    </location>
</feature>
<evidence type="ECO:0000256" key="1">
    <source>
        <dbReference type="SAM" id="Phobius"/>
    </source>
</evidence>
<sequence length="252" mass="29061">MLLNYNQKEANYLTIILTLLNAFIYLYIGYETHRFIARTILLLGLIPSFFSIIAVSLPKLRASLTPEEIKYAHRPGIIAIVGLMIMNFQIISNSIISNNGIAIFIFFSNSICISLLFFTIFSKKANNYTPLEFYKQNQSHLYKIAVFIAVFSMINTMVMSIRYMEITPLLANLIFFIPLFFTAYQKKRVTKKIYHIVLICLLLILLSFTIVVAFQDHQTPLSICLYFILTLALLIFHIYAIKIYTSTKCISI</sequence>
<feature type="transmembrane region" description="Helical" evidence="1">
    <location>
        <begin position="196"/>
        <end position="214"/>
    </location>
</feature>
<evidence type="ECO:0000313" key="2">
    <source>
        <dbReference type="EMBL" id="MFD2590016.1"/>
    </source>
</evidence>
<feature type="transmembrane region" description="Helical" evidence="1">
    <location>
        <begin position="141"/>
        <end position="160"/>
    </location>
</feature>
<dbReference type="RefSeq" id="WP_378255917.1">
    <property type="nucleotide sequence ID" value="NZ_JBHSJV010000001.1"/>
</dbReference>
<reference evidence="3" key="1">
    <citation type="journal article" date="2019" name="Int. J. Syst. Evol. Microbiol.">
        <title>The Global Catalogue of Microorganisms (GCM) 10K type strain sequencing project: providing services to taxonomists for standard genome sequencing and annotation.</title>
        <authorList>
            <consortium name="The Broad Institute Genomics Platform"/>
            <consortium name="The Broad Institute Genome Sequencing Center for Infectious Disease"/>
            <person name="Wu L."/>
            <person name="Ma J."/>
        </authorList>
    </citation>
    <scope>NUCLEOTIDE SEQUENCE [LARGE SCALE GENOMIC DNA]</scope>
    <source>
        <strain evidence="3">KCTC 42423</strain>
    </source>
</reference>
<feature type="transmembrane region" description="Helical" evidence="1">
    <location>
        <begin position="36"/>
        <end position="57"/>
    </location>
</feature>
<organism evidence="2 3">
    <name type="scientific">Aquimarina hainanensis</name>
    <dbReference type="NCBI Taxonomy" id="1578017"/>
    <lineage>
        <taxon>Bacteria</taxon>
        <taxon>Pseudomonadati</taxon>
        <taxon>Bacteroidota</taxon>
        <taxon>Flavobacteriia</taxon>
        <taxon>Flavobacteriales</taxon>
        <taxon>Flavobacteriaceae</taxon>
        <taxon>Aquimarina</taxon>
    </lineage>
</organism>
<dbReference type="Proteomes" id="UP001597459">
    <property type="component" value="Unassembled WGS sequence"/>
</dbReference>
<keyword evidence="3" id="KW-1185">Reference proteome</keyword>
<proteinExistence type="predicted"/>
<keyword evidence="1" id="KW-0812">Transmembrane</keyword>
<feature type="transmembrane region" description="Helical" evidence="1">
    <location>
        <begin position="220"/>
        <end position="241"/>
    </location>
</feature>
<comment type="caution">
    <text evidence="2">The sequence shown here is derived from an EMBL/GenBank/DDBJ whole genome shotgun (WGS) entry which is preliminary data.</text>
</comment>
<keyword evidence="1" id="KW-0472">Membrane</keyword>
<evidence type="ECO:0000313" key="3">
    <source>
        <dbReference type="Proteomes" id="UP001597459"/>
    </source>
</evidence>
<protein>
    <submittedName>
        <fullName evidence="2">Uncharacterized protein</fullName>
    </submittedName>
</protein>
<gene>
    <name evidence="2" type="ORF">ACFSTE_04190</name>
</gene>